<keyword evidence="2" id="KW-1185">Reference proteome</keyword>
<organism evidence="1 2">
    <name type="scientific">Thermosporothrix hazakensis</name>
    <dbReference type="NCBI Taxonomy" id="644383"/>
    <lineage>
        <taxon>Bacteria</taxon>
        <taxon>Bacillati</taxon>
        <taxon>Chloroflexota</taxon>
        <taxon>Ktedonobacteria</taxon>
        <taxon>Ktedonobacterales</taxon>
        <taxon>Thermosporotrichaceae</taxon>
        <taxon>Thermosporothrix</taxon>
    </lineage>
</organism>
<protein>
    <recommendedName>
        <fullName evidence="3">Metal binding Ada-like protein</fullName>
    </recommendedName>
</protein>
<dbReference type="EMBL" id="QKUF01000006">
    <property type="protein sequence ID" value="PZW31181.1"/>
    <property type="molecule type" value="Genomic_DNA"/>
</dbReference>
<dbReference type="AlphaFoldDB" id="A0A326UHJ3"/>
<dbReference type="Proteomes" id="UP000248806">
    <property type="component" value="Unassembled WGS sequence"/>
</dbReference>
<accession>A0A326UHJ3</accession>
<proteinExistence type="predicted"/>
<dbReference type="SUPFAM" id="SSF57884">
    <property type="entry name" value="Ada DNA repair protein, N-terminal domain (N-Ada 10)"/>
    <property type="match status" value="1"/>
</dbReference>
<gene>
    <name evidence="1" type="ORF">EI42_02278</name>
</gene>
<evidence type="ECO:0000313" key="1">
    <source>
        <dbReference type="EMBL" id="PZW31181.1"/>
    </source>
</evidence>
<dbReference type="InterPro" id="IPR035451">
    <property type="entry name" value="Ada-like_dom_sf"/>
</dbReference>
<name>A0A326UHJ3_THEHA</name>
<evidence type="ECO:0008006" key="3">
    <source>
        <dbReference type="Google" id="ProtNLM"/>
    </source>
</evidence>
<evidence type="ECO:0000313" key="2">
    <source>
        <dbReference type="Proteomes" id="UP000248806"/>
    </source>
</evidence>
<dbReference type="RefSeq" id="WP_174843965.1">
    <property type="nucleotide sequence ID" value="NZ_BIFX01000003.1"/>
</dbReference>
<reference evidence="1 2" key="1">
    <citation type="submission" date="2018-06" db="EMBL/GenBank/DDBJ databases">
        <title>Genomic Encyclopedia of Archaeal and Bacterial Type Strains, Phase II (KMG-II): from individual species to whole genera.</title>
        <authorList>
            <person name="Goeker M."/>
        </authorList>
    </citation>
    <scope>NUCLEOTIDE SEQUENCE [LARGE SCALE GENOMIC DNA]</scope>
    <source>
        <strain evidence="1 2">ATCC BAA-1881</strain>
    </source>
</reference>
<comment type="caution">
    <text evidence="1">The sequence shown here is derived from an EMBL/GenBank/DDBJ whole genome shotgun (WGS) entry which is preliminary data.</text>
</comment>
<sequence length="93" mass="10969">MDAWIAWRVAIRHTRTVCRAQGLFASEEVAIEAGFRPCGVCMKERYQLWMQAVSRTKDGKEQCKIYRELLARYLEAIPRVALWFRENEVLYQG</sequence>